<dbReference type="PRINTS" id="PR00726">
    <property type="entry name" value="LEXASERPTASE"/>
</dbReference>
<keyword evidence="17" id="KW-1185">Reference proteome</keyword>
<comment type="subunit">
    <text evidence="12">Homodimer.</text>
</comment>
<sequence>MTAGSNDAGQPSGPLSMRQQQILAAIHSWADRHGYPPTVREIASVVGLSSPSTVAHHLSVLQQRGMIRRDGERPRAVDARAGVAAVDGLLHASAPVLVPLVGTIAAGRPLLAEESIEDVLALPQELVGRGTLFGLRVRGDSMLDAAICDGDIVVVRQQPTADNGDIVAAMIDGEATVKVYQRLDGTMRLLARNSSYPPITADDVVILGRVVSVLRHM</sequence>
<dbReference type="InterPro" id="IPR011991">
    <property type="entry name" value="ArsR-like_HTH"/>
</dbReference>
<dbReference type="InterPro" id="IPR015927">
    <property type="entry name" value="Peptidase_S24_S26A/B/C"/>
</dbReference>
<dbReference type="InterPro" id="IPR050077">
    <property type="entry name" value="LexA_repressor"/>
</dbReference>
<evidence type="ECO:0000256" key="13">
    <source>
        <dbReference type="RuleBase" id="RU003991"/>
    </source>
</evidence>
<dbReference type="Pfam" id="PF00717">
    <property type="entry name" value="Peptidase_S24"/>
    <property type="match status" value="1"/>
</dbReference>
<evidence type="ECO:0000259" key="14">
    <source>
        <dbReference type="Pfam" id="PF00717"/>
    </source>
</evidence>
<dbReference type="PANTHER" id="PTHR33516:SF2">
    <property type="entry name" value="LEXA REPRESSOR-RELATED"/>
    <property type="match status" value="1"/>
</dbReference>
<dbReference type="InterPro" id="IPR006200">
    <property type="entry name" value="LexA"/>
</dbReference>
<evidence type="ECO:0000256" key="12">
    <source>
        <dbReference type="HAMAP-Rule" id="MF_00015"/>
    </source>
</evidence>
<dbReference type="InterPro" id="IPR006197">
    <property type="entry name" value="Peptidase_S24_LexA"/>
</dbReference>
<dbReference type="GO" id="GO:0006260">
    <property type="term" value="P:DNA replication"/>
    <property type="evidence" value="ECO:0007669"/>
    <property type="project" value="UniProtKB-UniRule"/>
</dbReference>
<keyword evidence="2 12" id="KW-0678">Repressor</keyword>
<evidence type="ECO:0000256" key="2">
    <source>
        <dbReference type="ARBA" id="ARBA00022491"/>
    </source>
</evidence>
<keyword evidence="4 12" id="KW-0227">DNA damage</keyword>
<dbReference type="PANTHER" id="PTHR33516">
    <property type="entry name" value="LEXA REPRESSOR"/>
    <property type="match status" value="1"/>
</dbReference>
<keyword evidence="10 12" id="KW-0234">DNA repair</keyword>
<dbReference type="FunFam" id="2.10.109.10:FF:000001">
    <property type="entry name" value="LexA repressor"/>
    <property type="match status" value="1"/>
</dbReference>
<evidence type="ECO:0000256" key="10">
    <source>
        <dbReference type="ARBA" id="ARBA00023204"/>
    </source>
</evidence>
<keyword evidence="3 12" id="KW-0235">DNA replication</keyword>
<keyword evidence="7 12" id="KW-0805">Transcription regulation</keyword>
<dbReference type="GO" id="GO:0009432">
    <property type="term" value="P:SOS response"/>
    <property type="evidence" value="ECO:0007669"/>
    <property type="project" value="UniProtKB-UniRule"/>
</dbReference>
<evidence type="ECO:0000256" key="11">
    <source>
        <dbReference type="ARBA" id="ARBA00023236"/>
    </source>
</evidence>
<dbReference type="GO" id="GO:0045892">
    <property type="term" value="P:negative regulation of DNA-templated transcription"/>
    <property type="evidence" value="ECO:0007669"/>
    <property type="project" value="UniProtKB-UniRule"/>
</dbReference>
<dbReference type="GO" id="GO:0006281">
    <property type="term" value="P:DNA repair"/>
    <property type="evidence" value="ECO:0007669"/>
    <property type="project" value="UniProtKB-UniRule"/>
</dbReference>
<dbReference type="EC" id="3.4.21.88" evidence="12"/>
<evidence type="ECO:0000313" key="17">
    <source>
        <dbReference type="Proteomes" id="UP000630887"/>
    </source>
</evidence>
<dbReference type="Gene3D" id="1.10.10.10">
    <property type="entry name" value="Winged helix-like DNA-binding domain superfamily/Winged helix DNA-binding domain"/>
    <property type="match status" value="1"/>
</dbReference>
<keyword evidence="5 12" id="KW-0378">Hydrolase</keyword>
<keyword evidence="11 12" id="KW-0742">SOS response</keyword>
<keyword evidence="9 12" id="KW-0804">Transcription</keyword>
<evidence type="ECO:0000256" key="9">
    <source>
        <dbReference type="ARBA" id="ARBA00023163"/>
    </source>
</evidence>
<dbReference type="Gene3D" id="2.10.109.10">
    <property type="entry name" value="Umud Fragment, subunit A"/>
    <property type="match status" value="1"/>
</dbReference>
<evidence type="ECO:0000256" key="4">
    <source>
        <dbReference type="ARBA" id="ARBA00022763"/>
    </source>
</evidence>
<dbReference type="SUPFAM" id="SSF46785">
    <property type="entry name" value="Winged helix' DNA-binding domain"/>
    <property type="match status" value="1"/>
</dbReference>
<dbReference type="InterPro" id="IPR036390">
    <property type="entry name" value="WH_DNA-bd_sf"/>
</dbReference>
<dbReference type="NCBIfam" id="TIGR00498">
    <property type="entry name" value="lexA"/>
    <property type="match status" value="1"/>
</dbReference>
<dbReference type="GO" id="GO:0003677">
    <property type="term" value="F:DNA binding"/>
    <property type="evidence" value="ECO:0007669"/>
    <property type="project" value="UniProtKB-UniRule"/>
</dbReference>
<dbReference type="InterPro" id="IPR036388">
    <property type="entry name" value="WH-like_DNA-bd_sf"/>
</dbReference>
<reference evidence="16 17" key="1">
    <citation type="submission" date="2021-01" db="EMBL/GenBank/DDBJ databases">
        <title>Whole genome shotgun sequence of Catellatospora coxensis NBRC 107359.</title>
        <authorList>
            <person name="Komaki H."/>
            <person name="Tamura T."/>
        </authorList>
    </citation>
    <scope>NUCLEOTIDE SEQUENCE [LARGE SCALE GENOMIC DNA]</scope>
    <source>
        <strain evidence="16 17">NBRC 107359</strain>
    </source>
</reference>
<feature type="domain" description="Peptidase S24/S26A/S26B/S26C" evidence="14">
    <location>
        <begin position="99"/>
        <end position="211"/>
    </location>
</feature>
<evidence type="ECO:0000256" key="5">
    <source>
        <dbReference type="ARBA" id="ARBA00022801"/>
    </source>
</evidence>
<dbReference type="EMBL" id="BONI01000016">
    <property type="protein sequence ID" value="GIG05705.1"/>
    <property type="molecule type" value="Genomic_DNA"/>
</dbReference>
<keyword evidence="8 12" id="KW-0238">DNA-binding</keyword>
<evidence type="ECO:0000256" key="1">
    <source>
        <dbReference type="ARBA" id="ARBA00007484"/>
    </source>
</evidence>
<evidence type="ECO:0000256" key="7">
    <source>
        <dbReference type="ARBA" id="ARBA00023015"/>
    </source>
</evidence>
<dbReference type="SUPFAM" id="SSF51306">
    <property type="entry name" value="LexA/Signal peptidase"/>
    <property type="match status" value="1"/>
</dbReference>
<gene>
    <name evidence="16" type="primary">lexA_1</name>
    <name evidence="12" type="synonym">lexA</name>
    <name evidence="16" type="ORF">Cco03nite_24050</name>
</gene>
<proteinExistence type="inferred from homology"/>
<dbReference type="InterPro" id="IPR036286">
    <property type="entry name" value="LexA/Signal_pep-like_sf"/>
</dbReference>
<evidence type="ECO:0000256" key="8">
    <source>
        <dbReference type="ARBA" id="ARBA00023125"/>
    </source>
</evidence>
<dbReference type="Proteomes" id="UP000630887">
    <property type="component" value="Unassembled WGS sequence"/>
</dbReference>
<feature type="active site" description="For autocatalytic cleavage activity" evidence="12">
    <location>
        <position position="178"/>
    </location>
</feature>
<accession>A0A8J3KR80</accession>
<feature type="site" description="Cleavage; by autolysis" evidence="12">
    <location>
        <begin position="106"/>
        <end position="107"/>
    </location>
</feature>
<protein>
    <recommendedName>
        <fullName evidence="12">LexA repressor</fullName>
        <ecNumber evidence="12">3.4.21.88</ecNumber>
    </recommendedName>
</protein>
<comment type="catalytic activity">
    <reaction evidence="12">
        <text>Hydrolysis of Ala-|-Gly bond in repressor LexA.</text>
        <dbReference type="EC" id="3.4.21.88"/>
    </reaction>
</comment>
<evidence type="ECO:0000259" key="15">
    <source>
        <dbReference type="Pfam" id="PF01726"/>
    </source>
</evidence>
<name>A0A8J3KR80_9ACTN</name>
<feature type="active site" description="For autocatalytic cleavage activity" evidence="12">
    <location>
        <position position="141"/>
    </location>
</feature>
<dbReference type="CDD" id="cd00090">
    <property type="entry name" value="HTH_ARSR"/>
    <property type="match status" value="1"/>
</dbReference>
<dbReference type="CDD" id="cd06529">
    <property type="entry name" value="S24_LexA-like"/>
    <property type="match status" value="1"/>
</dbReference>
<feature type="DNA-binding region" description="H-T-H motif" evidence="12">
    <location>
        <begin position="39"/>
        <end position="59"/>
    </location>
</feature>
<evidence type="ECO:0000313" key="16">
    <source>
        <dbReference type="EMBL" id="GIG05705.1"/>
    </source>
</evidence>
<feature type="domain" description="LexA repressor DNA-binding" evidence="15">
    <location>
        <begin position="14"/>
        <end position="76"/>
    </location>
</feature>
<dbReference type="InterPro" id="IPR039418">
    <property type="entry name" value="LexA-like"/>
</dbReference>
<dbReference type="GO" id="GO:0006508">
    <property type="term" value="P:proteolysis"/>
    <property type="evidence" value="ECO:0007669"/>
    <property type="project" value="InterPro"/>
</dbReference>
<comment type="similarity">
    <text evidence="1 12 13">Belongs to the peptidase S24 family.</text>
</comment>
<dbReference type="Pfam" id="PF01726">
    <property type="entry name" value="LexA_DNA_bind"/>
    <property type="match status" value="1"/>
</dbReference>
<dbReference type="HAMAP" id="MF_00015">
    <property type="entry name" value="LexA"/>
    <property type="match status" value="1"/>
</dbReference>
<dbReference type="AlphaFoldDB" id="A0A8J3KR80"/>
<dbReference type="GO" id="GO:0004252">
    <property type="term" value="F:serine-type endopeptidase activity"/>
    <property type="evidence" value="ECO:0007669"/>
    <property type="project" value="UniProtKB-UniRule"/>
</dbReference>
<dbReference type="InterPro" id="IPR006199">
    <property type="entry name" value="LexA_DNA-bd_dom"/>
</dbReference>
<evidence type="ECO:0000256" key="3">
    <source>
        <dbReference type="ARBA" id="ARBA00022705"/>
    </source>
</evidence>
<dbReference type="RefSeq" id="WP_203692124.1">
    <property type="nucleotide sequence ID" value="NZ_BAAALC010000025.1"/>
</dbReference>
<organism evidence="16 17">
    <name type="scientific">Catellatospora coxensis</name>
    <dbReference type="NCBI Taxonomy" id="310354"/>
    <lineage>
        <taxon>Bacteria</taxon>
        <taxon>Bacillati</taxon>
        <taxon>Actinomycetota</taxon>
        <taxon>Actinomycetes</taxon>
        <taxon>Micromonosporales</taxon>
        <taxon>Micromonosporaceae</taxon>
        <taxon>Catellatospora</taxon>
    </lineage>
</organism>
<comment type="caution">
    <text evidence="16">The sequence shown here is derived from an EMBL/GenBank/DDBJ whole genome shotgun (WGS) entry which is preliminary data.</text>
</comment>
<keyword evidence="6 12" id="KW-0068">Autocatalytic cleavage</keyword>
<evidence type="ECO:0000256" key="6">
    <source>
        <dbReference type="ARBA" id="ARBA00022813"/>
    </source>
</evidence>
<comment type="function">
    <text evidence="12">Represses a number of genes involved in the response to DNA damage (SOS response), including recA and lexA. In the presence of single-stranded DNA, RecA interacts with LexA causing an autocatalytic cleavage which disrupts the DNA-binding part of LexA, leading to derepression of the SOS regulon and eventually DNA repair.</text>
</comment>